<dbReference type="Pfam" id="PF08327">
    <property type="entry name" value="AHSA1"/>
    <property type="match status" value="1"/>
</dbReference>
<dbReference type="InterPro" id="IPR023393">
    <property type="entry name" value="START-like_dom_sf"/>
</dbReference>
<evidence type="ECO:0000256" key="1">
    <source>
        <dbReference type="ARBA" id="ARBA00006817"/>
    </source>
</evidence>
<protein>
    <recommendedName>
        <fullName evidence="2">Activator of Hsp90 ATPase homologue 1/2-like C-terminal domain-containing protein</fullName>
    </recommendedName>
</protein>
<dbReference type="SUPFAM" id="SSF55961">
    <property type="entry name" value="Bet v1-like"/>
    <property type="match status" value="1"/>
</dbReference>
<comment type="similarity">
    <text evidence="1">Belongs to the AHA1 family.</text>
</comment>
<name>A0A1S7NVK3_9HYPH</name>
<dbReference type="EMBL" id="FBWK01000009">
    <property type="protein sequence ID" value="CUX11932.1"/>
    <property type="molecule type" value="Genomic_DNA"/>
</dbReference>
<proteinExistence type="inferred from homology"/>
<dbReference type="CDD" id="cd08899">
    <property type="entry name" value="SRPBCC_CalC_Aha1-like_6"/>
    <property type="match status" value="1"/>
</dbReference>
<evidence type="ECO:0000313" key="3">
    <source>
        <dbReference type="EMBL" id="CUX11932.1"/>
    </source>
</evidence>
<sequence length="190" mass="21894">MIRGKPLQMEEMTMADIAVPDTYGRLVEPATLKIERLLPGPIERVWAYLTQSDLRRRWLASGEMRLAPDAPFELVWRNDELSNPPGRRPEGFSEEEKMASRIITVVVPHRLVFSWGEGAEVSIELQSLGREVLLTLIHSRLSDRKSKLDVSSGWHAHLDILADRLQEKEPGPFWDAWLKLRKEYEQRIGS</sequence>
<dbReference type="AlphaFoldDB" id="A0A1S7NVK3"/>
<accession>A0A1S7NVK3</accession>
<organism evidence="3 4">
    <name type="scientific">Agrobacterium tomkonis CFBP 6623</name>
    <dbReference type="NCBI Taxonomy" id="1183432"/>
    <lineage>
        <taxon>Bacteria</taxon>
        <taxon>Pseudomonadati</taxon>
        <taxon>Pseudomonadota</taxon>
        <taxon>Alphaproteobacteria</taxon>
        <taxon>Hyphomicrobiales</taxon>
        <taxon>Rhizobiaceae</taxon>
        <taxon>Rhizobium/Agrobacterium group</taxon>
        <taxon>Agrobacterium</taxon>
        <taxon>Agrobacterium tumefaciens complex</taxon>
    </lineage>
</organism>
<dbReference type="Proteomes" id="UP000191988">
    <property type="component" value="Unassembled WGS sequence"/>
</dbReference>
<feature type="domain" description="Activator of Hsp90 ATPase homologue 1/2-like C-terminal" evidence="2">
    <location>
        <begin position="41"/>
        <end position="165"/>
    </location>
</feature>
<dbReference type="STRING" id="1183432.AGR3A_Cc170108"/>
<dbReference type="InterPro" id="IPR013538">
    <property type="entry name" value="ASHA1/2-like_C"/>
</dbReference>
<evidence type="ECO:0000313" key="4">
    <source>
        <dbReference type="Proteomes" id="UP000191988"/>
    </source>
</evidence>
<dbReference type="Gene3D" id="3.30.530.20">
    <property type="match status" value="1"/>
</dbReference>
<keyword evidence="4" id="KW-1185">Reference proteome</keyword>
<reference evidence="4" key="1">
    <citation type="submission" date="2016-01" db="EMBL/GenBank/DDBJ databases">
        <authorList>
            <person name="Regsiter A."/>
            <person name="william w."/>
        </authorList>
    </citation>
    <scope>NUCLEOTIDE SEQUENCE [LARGE SCALE GENOMIC DNA]</scope>
    <source>
        <strain evidence="4">CFBP 6623</strain>
    </source>
</reference>
<evidence type="ECO:0000259" key="2">
    <source>
        <dbReference type="Pfam" id="PF08327"/>
    </source>
</evidence>
<gene>
    <name evidence="3" type="ORF">AGR3A_Cc170108</name>
</gene>